<gene>
    <name evidence="9" type="ORF">HYFRA_00002281</name>
</gene>
<dbReference type="SUPFAM" id="SSF48113">
    <property type="entry name" value="Heme-dependent peroxidases"/>
    <property type="match status" value="1"/>
</dbReference>
<dbReference type="GO" id="GO:0046872">
    <property type="term" value="F:metal ion binding"/>
    <property type="evidence" value="ECO:0007669"/>
    <property type="project" value="UniProtKB-UniRule"/>
</dbReference>
<feature type="signal peptide" evidence="7">
    <location>
        <begin position="1"/>
        <end position="16"/>
    </location>
</feature>
<dbReference type="InterPro" id="IPR002016">
    <property type="entry name" value="Haem_peroxidase"/>
</dbReference>
<dbReference type="EC" id="1.11.1.-" evidence="7"/>
<dbReference type="PANTHER" id="PTHR31356:SF53">
    <property type="entry name" value="HEME PEROXIDASE"/>
    <property type="match status" value="1"/>
</dbReference>
<evidence type="ECO:0000256" key="7">
    <source>
        <dbReference type="RuleBase" id="RU363051"/>
    </source>
</evidence>
<evidence type="ECO:0000259" key="8">
    <source>
        <dbReference type="PROSITE" id="PS50873"/>
    </source>
</evidence>
<evidence type="ECO:0000256" key="3">
    <source>
        <dbReference type="ARBA" id="ARBA00022723"/>
    </source>
</evidence>
<keyword evidence="10" id="KW-1185">Reference proteome</keyword>
<dbReference type="PRINTS" id="PR00458">
    <property type="entry name" value="PEROXIDASE"/>
</dbReference>
<dbReference type="InterPro" id="IPR010255">
    <property type="entry name" value="Haem_peroxidase_sf"/>
</dbReference>
<dbReference type="GO" id="GO:0020037">
    <property type="term" value="F:heme binding"/>
    <property type="evidence" value="ECO:0007669"/>
    <property type="project" value="UniProtKB-UniRule"/>
</dbReference>
<keyword evidence="5" id="KW-0408">Iron</keyword>
<keyword evidence="3" id="KW-0479">Metal-binding</keyword>
<evidence type="ECO:0000256" key="2">
    <source>
        <dbReference type="ARBA" id="ARBA00022617"/>
    </source>
</evidence>
<feature type="chain" id="PRO_5040544031" description="Peroxidase" evidence="7">
    <location>
        <begin position="17"/>
        <end position="549"/>
    </location>
</feature>
<dbReference type="InterPro" id="IPR019794">
    <property type="entry name" value="Peroxidases_AS"/>
</dbReference>
<dbReference type="GO" id="GO:0000302">
    <property type="term" value="P:response to reactive oxygen species"/>
    <property type="evidence" value="ECO:0007669"/>
    <property type="project" value="TreeGrafter"/>
</dbReference>
<comment type="similarity">
    <text evidence="6">Belongs to the peroxidase family.</text>
</comment>
<dbReference type="InterPro" id="IPR044831">
    <property type="entry name" value="Ccp1-like"/>
</dbReference>
<dbReference type="OrthoDB" id="5985073at2759"/>
<evidence type="ECO:0000256" key="4">
    <source>
        <dbReference type="ARBA" id="ARBA00023002"/>
    </source>
</evidence>
<protein>
    <recommendedName>
        <fullName evidence="7">Peroxidase</fullName>
        <ecNumber evidence="7">1.11.1.-</ecNumber>
    </recommendedName>
</protein>
<dbReference type="AlphaFoldDB" id="A0A9N9L5J2"/>
<feature type="domain" description="Plant heme peroxidase family profile" evidence="8">
    <location>
        <begin position="68"/>
        <end position="289"/>
    </location>
</feature>
<sequence>MYLLPTLLSLSSLAKALNPKTILDKNGISLWEKIEEMERQLLQPATLVSLVSPCSTNFGASPFQGQQTSAEWVRLVFHDCITKNIEGPGLGGLDASIGFESGRPENVGIFIDVSIGQFDQFTSVYLSMADLIGVGLADSLATCAPSSRRLALRVGRVDATRAGPFGVPGPADSLDFATAAFQRAGFSKTEMIQAVACGHSIGGVHGSDFKGIGAEGTEENESGRIPFDTTPGIFDANNINEYLNITGSKGGPLVTANETFNSDFRIFNSDHNATVAAMRTPSTFENTCFNIFDKMMNTVPDAVTLSDPFQVRPFIMRQSSLDLTSTGILVFNGTISAHAPSPPDTVSYTYVKTTGSNLGEKVTDIGVELPGFFDSRPPIPPQEPVYIGFNTIKDYKFADIIGSEPVKSLIITSPGATYTGDINTNIFILPSQSHRQLHQDGIGSWMVRVAIHNTLTPPPAPPTVTAYYPTPQDGSKASMVVSATAPLSFETNLGNYKIYKASSFTGDFPAARVGSLAVFKVSAGPTLVATKLSTSDFANTCSAVDISAC</sequence>
<dbReference type="GO" id="GO:0004601">
    <property type="term" value="F:peroxidase activity"/>
    <property type="evidence" value="ECO:0007669"/>
    <property type="project" value="UniProtKB-KW"/>
</dbReference>
<keyword evidence="2" id="KW-0349">Heme</keyword>
<evidence type="ECO:0000313" key="10">
    <source>
        <dbReference type="Proteomes" id="UP000696280"/>
    </source>
</evidence>
<reference evidence="9" key="1">
    <citation type="submission" date="2021-07" db="EMBL/GenBank/DDBJ databases">
        <authorList>
            <person name="Durling M."/>
        </authorList>
    </citation>
    <scope>NUCLEOTIDE SEQUENCE</scope>
</reference>
<dbReference type="GO" id="GO:0034599">
    <property type="term" value="P:cellular response to oxidative stress"/>
    <property type="evidence" value="ECO:0007669"/>
    <property type="project" value="InterPro"/>
</dbReference>
<dbReference type="Gene3D" id="1.10.420.10">
    <property type="entry name" value="Peroxidase, domain 2"/>
    <property type="match status" value="1"/>
</dbReference>
<dbReference type="PROSITE" id="PS50873">
    <property type="entry name" value="PEROXIDASE_4"/>
    <property type="match status" value="1"/>
</dbReference>
<dbReference type="PANTHER" id="PTHR31356">
    <property type="entry name" value="THYLAKOID LUMENAL 29 KDA PROTEIN, CHLOROPLASTIC-RELATED"/>
    <property type="match status" value="1"/>
</dbReference>
<name>A0A9N9L5J2_9HELO</name>
<evidence type="ECO:0000313" key="9">
    <source>
        <dbReference type="EMBL" id="CAG8960745.1"/>
    </source>
</evidence>
<dbReference type="GO" id="GO:0042744">
    <property type="term" value="P:hydrogen peroxide catabolic process"/>
    <property type="evidence" value="ECO:0007669"/>
    <property type="project" value="TreeGrafter"/>
</dbReference>
<keyword evidence="1 7" id="KW-0575">Peroxidase</keyword>
<proteinExistence type="inferred from homology"/>
<dbReference type="EMBL" id="CAJVRL010000103">
    <property type="protein sequence ID" value="CAG8960745.1"/>
    <property type="molecule type" value="Genomic_DNA"/>
</dbReference>
<keyword evidence="4 7" id="KW-0560">Oxidoreductase</keyword>
<comment type="caution">
    <text evidence="9">The sequence shown here is derived from an EMBL/GenBank/DDBJ whole genome shotgun (WGS) entry which is preliminary data.</text>
</comment>
<keyword evidence="7" id="KW-0732">Signal</keyword>
<evidence type="ECO:0000256" key="1">
    <source>
        <dbReference type="ARBA" id="ARBA00022559"/>
    </source>
</evidence>
<accession>A0A9N9L5J2</accession>
<evidence type="ECO:0000256" key="5">
    <source>
        <dbReference type="ARBA" id="ARBA00023004"/>
    </source>
</evidence>
<evidence type="ECO:0000256" key="6">
    <source>
        <dbReference type="RuleBase" id="RU004241"/>
    </source>
</evidence>
<dbReference type="Gene3D" id="1.10.520.10">
    <property type="match status" value="1"/>
</dbReference>
<dbReference type="PROSITE" id="PS00436">
    <property type="entry name" value="PEROXIDASE_2"/>
    <property type="match status" value="1"/>
</dbReference>
<dbReference type="Proteomes" id="UP000696280">
    <property type="component" value="Unassembled WGS sequence"/>
</dbReference>
<organism evidence="9 10">
    <name type="scientific">Hymenoscyphus fraxineus</name>
    <dbReference type="NCBI Taxonomy" id="746836"/>
    <lineage>
        <taxon>Eukaryota</taxon>
        <taxon>Fungi</taxon>
        <taxon>Dikarya</taxon>
        <taxon>Ascomycota</taxon>
        <taxon>Pezizomycotina</taxon>
        <taxon>Leotiomycetes</taxon>
        <taxon>Helotiales</taxon>
        <taxon>Helotiaceae</taxon>
        <taxon>Hymenoscyphus</taxon>
    </lineage>
</organism>
<dbReference type="Pfam" id="PF00141">
    <property type="entry name" value="peroxidase"/>
    <property type="match status" value="1"/>
</dbReference>